<gene>
    <name evidence="2" type="ORF">EXIGLDRAFT_727712</name>
</gene>
<keyword evidence="3" id="KW-1185">Reference proteome</keyword>
<reference evidence="2 3" key="1">
    <citation type="journal article" date="2016" name="Mol. Biol. Evol.">
        <title>Comparative Genomics of Early-Diverging Mushroom-Forming Fungi Provides Insights into the Origins of Lignocellulose Decay Capabilities.</title>
        <authorList>
            <person name="Nagy L.G."/>
            <person name="Riley R."/>
            <person name="Tritt A."/>
            <person name="Adam C."/>
            <person name="Daum C."/>
            <person name="Floudas D."/>
            <person name="Sun H."/>
            <person name="Yadav J.S."/>
            <person name="Pangilinan J."/>
            <person name="Larsson K.H."/>
            <person name="Matsuura K."/>
            <person name="Barry K."/>
            <person name="Labutti K."/>
            <person name="Kuo R."/>
            <person name="Ohm R.A."/>
            <person name="Bhattacharya S.S."/>
            <person name="Shirouzu T."/>
            <person name="Yoshinaga Y."/>
            <person name="Martin F.M."/>
            <person name="Grigoriev I.V."/>
            <person name="Hibbett D.S."/>
        </authorList>
    </citation>
    <scope>NUCLEOTIDE SEQUENCE [LARGE SCALE GENOMIC DNA]</scope>
    <source>
        <strain evidence="2 3">HHB12029</strain>
    </source>
</reference>
<feature type="region of interest" description="Disordered" evidence="1">
    <location>
        <begin position="131"/>
        <end position="166"/>
    </location>
</feature>
<evidence type="ECO:0000313" key="3">
    <source>
        <dbReference type="Proteomes" id="UP000077266"/>
    </source>
</evidence>
<feature type="region of interest" description="Disordered" evidence="1">
    <location>
        <begin position="246"/>
        <end position="303"/>
    </location>
</feature>
<dbReference type="Proteomes" id="UP000077266">
    <property type="component" value="Unassembled WGS sequence"/>
</dbReference>
<feature type="compositionally biased region" description="Basic and acidic residues" evidence="1">
    <location>
        <begin position="272"/>
        <end position="299"/>
    </location>
</feature>
<evidence type="ECO:0000313" key="2">
    <source>
        <dbReference type="EMBL" id="KZV84018.1"/>
    </source>
</evidence>
<evidence type="ECO:0000256" key="1">
    <source>
        <dbReference type="SAM" id="MobiDB-lite"/>
    </source>
</evidence>
<dbReference type="EMBL" id="KV426244">
    <property type="protein sequence ID" value="KZV84018.1"/>
    <property type="molecule type" value="Genomic_DNA"/>
</dbReference>
<feature type="compositionally biased region" description="Basic residues" evidence="1">
    <location>
        <begin position="246"/>
        <end position="256"/>
    </location>
</feature>
<name>A0A165D8V1_EXIGL</name>
<proteinExistence type="predicted"/>
<dbReference type="InParanoid" id="A0A165D8V1"/>
<feature type="compositionally biased region" description="Low complexity" evidence="1">
    <location>
        <begin position="152"/>
        <end position="166"/>
    </location>
</feature>
<organism evidence="2 3">
    <name type="scientific">Exidia glandulosa HHB12029</name>
    <dbReference type="NCBI Taxonomy" id="1314781"/>
    <lineage>
        <taxon>Eukaryota</taxon>
        <taxon>Fungi</taxon>
        <taxon>Dikarya</taxon>
        <taxon>Basidiomycota</taxon>
        <taxon>Agaricomycotina</taxon>
        <taxon>Agaricomycetes</taxon>
        <taxon>Auriculariales</taxon>
        <taxon>Exidiaceae</taxon>
        <taxon>Exidia</taxon>
    </lineage>
</organism>
<accession>A0A165D8V1</accession>
<sequence>MIEPDRRVLRRAQPSPSSLLVFAHHHPRAPRAQLVRGVGQSEYGRALRLCTAGASARARGSPVAAVRRGRARASTGGVARDGAREQPRARAVQCCLVIKVFLTDHYTAIHSSRSCTCTETDAITAARRRGGAGTFTRPTPFSVSEGARTRTRTTTGTDADTSARTSSYPWPKAKVAITNAAAHPALHLPRPHRRSILVHTARPARRNHNARVYLRRHAQVLHVSRPVGLLDLVCAADARRRRQAARVRAQSRRTRVRACVEQDTRAAGGSGERPREGREGEAQGRGEGRQGRDGAREEGGQSACAGELGAVDARWTFLHLPLPSVAPRYGAYATTHVPL</sequence>
<dbReference type="AlphaFoldDB" id="A0A165D8V1"/>
<protein>
    <submittedName>
        <fullName evidence="2">Uncharacterized protein</fullName>
    </submittedName>
</protein>